<protein>
    <submittedName>
        <fullName evidence="1">Uncharacterized protein</fullName>
    </submittedName>
</protein>
<evidence type="ECO:0000313" key="2">
    <source>
        <dbReference type="Proteomes" id="UP000215355"/>
    </source>
</evidence>
<name>A0AAJ4XBC9_9SPHI</name>
<gene>
    <name evidence="1" type="ORF">SAMEA4412673_01960</name>
</gene>
<accession>A0AAJ4XBC9</accession>
<organism evidence="1 2">
    <name type="scientific">Sphingobacterium mizutaii</name>
    <dbReference type="NCBI Taxonomy" id="1010"/>
    <lineage>
        <taxon>Bacteria</taxon>
        <taxon>Pseudomonadati</taxon>
        <taxon>Bacteroidota</taxon>
        <taxon>Sphingobacteriia</taxon>
        <taxon>Sphingobacteriales</taxon>
        <taxon>Sphingobacteriaceae</taxon>
        <taxon>Sphingobacterium</taxon>
    </lineage>
</organism>
<dbReference type="Proteomes" id="UP000215355">
    <property type="component" value="Chromosome 1"/>
</dbReference>
<dbReference type="AlphaFoldDB" id="A0AAJ4XBC9"/>
<dbReference type="KEGG" id="smiz:4412673_01960"/>
<sequence>MKKLMLLGISSILFWSCHQNSEHAHNHDAESHAEHQHNHAEGQLELNNGKKWTMNEEMKPFVLKGVDLLQVYSQEKQTDNVRLAKELKEQNDQLIKSCTMDGKGHDELHKWLHPHMELVNELEAEKNPEKAIAIVAKLHDSYMEFSKYFN</sequence>
<reference evidence="1 2" key="1">
    <citation type="submission" date="2017-06" db="EMBL/GenBank/DDBJ databases">
        <authorList>
            <consortium name="Pathogen Informatics"/>
        </authorList>
    </citation>
    <scope>NUCLEOTIDE SEQUENCE [LARGE SCALE GENOMIC DNA]</scope>
    <source>
        <strain evidence="1 2">NCTC12149</strain>
    </source>
</reference>
<proteinExistence type="predicted"/>
<dbReference type="EMBL" id="LT906468">
    <property type="protein sequence ID" value="SNV50126.1"/>
    <property type="molecule type" value="Genomic_DNA"/>
</dbReference>
<dbReference type="RefSeq" id="WP_093096172.1">
    <property type="nucleotide sequence ID" value="NZ_CP158798.1"/>
</dbReference>
<evidence type="ECO:0000313" key="1">
    <source>
        <dbReference type="EMBL" id="SNV50126.1"/>
    </source>
</evidence>